<evidence type="ECO:0008006" key="5">
    <source>
        <dbReference type="Google" id="ProtNLM"/>
    </source>
</evidence>
<keyword evidence="1" id="KW-0175">Coiled coil</keyword>
<dbReference type="STRING" id="1262585.BJI46_13450"/>
<evidence type="ECO:0000313" key="3">
    <source>
        <dbReference type="EMBL" id="OEY94617.1"/>
    </source>
</evidence>
<protein>
    <recommendedName>
        <fullName evidence="5">DUF2799 domain-containing protein</fullName>
    </recommendedName>
</protein>
<feature type="signal peptide" evidence="2">
    <location>
        <begin position="1"/>
        <end position="22"/>
    </location>
</feature>
<dbReference type="AlphaFoldDB" id="A0A1E7R5R0"/>
<accession>A0A1E7R5R0</accession>
<evidence type="ECO:0000256" key="1">
    <source>
        <dbReference type="SAM" id="Coils"/>
    </source>
</evidence>
<keyword evidence="2" id="KW-0732">Signal</keyword>
<evidence type="ECO:0000256" key="2">
    <source>
        <dbReference type="SAM" id="SignalP"/>
    </source>
</evidence>
<reference evidence="3 4" key="1">
    <citation type="submission" date="2016-09" db="EMBL/GenBank/DDBJ databases">
        <authorList>
            <person name="Capua I."/>
            <person name="De Benedictis P."/>
            <person name="Joannis T."/>
            <person name="Lombin L.H."/>
            <person name="Cattoli G."/>
        </authorList>
    </citation>
    <scope>NUCLEOTIDE SEQUENCE [LARGE SCALE GENOMIC DNA]</scope>
    <source>
        <strain evidence="3 4">ANC 4671</strain>
    </source>
</reference>
<sequence>MKITLFMLLSSCIVLSGCQVMSATECEVANWADLGRQDGLKGYTSRIDSRVKSCNKKQIAVNATDRQQYQQAYQSAILQYCQPKNIYQLSIIGQGSISACPEPNRSRVRAIHDTASRYYNNKQDIESKRNNIRDIDRKIDKVTDKDERYKLLEQQRQLSKDLNHLLEDQIQLERELELVKP</sequence>
<dbReference type="EMBL" id="MKKK01000032">
    <property type="protein sequence ID" value="OEY94617.1"/>
    <property type="molecule type" value="Genomic_DNA"/>
</dbReference>
<dbReference type="Proteomes" id="UP000185895">
    <property type="component" value="Unassembled WGS sequence"/>
</dbReference>
<gene>
    <name evidence="3" type="ORF">BJI46_13450</name>
</gene>
<proteinExistence type="predicted"/>
<keyword evidence="4" id="KW-1185">Reference proteome</keyword>
<dbReference type="Pfam" id="PF10973">
    <property type="entry name" value="DUF2799"/>
    <property type="match status" value="1"/>
</dbReference>
<evidence type="ECO:0000313" key="4">
    <source>
        <dbReference type="Proteomes" id="UP000185895"/>
    </source>
</evidence>
<name>A0A1E7R5R0_9GAMM</name>
<dbReference type="PROSITE" id="PS51257">
    <property type="entry name" value="PROKAR_LIPOPROTEIN"/>
    <property type="match status" value="1"/>
</dbReference>
<dbReference type="InterPro" id="IPR021242">
    <property type="entry name" value="DUF2799"/>
</dbReference>
<organism evidence="3 4">
    <name type="scientific">Acinetobacter qingfengensis</name>
    <dbReference type="NCBI Taxonomy" id="1262585"/>
    <lineage>
        <taxon>Bacteria</taxon>
        <taxon>Pseudomonadati</taxon>
        <taxon>Pseudomonadota</taxon>
        <taxon>Gammaproteobacteria</taxon>
        <taxon>Moraxellales</taxon>
        <taxon>Moraxellaceae</taxon>
        <taxon>Acinetobacter</taxon>
    </lineage>
</organism>
<comment type="caution">
    <text evidence="3">The sequence shown here is derived from an EMBL/GenBank/DDBJ whole genome shotgun (WGS) entry which is preliminary data.</text>
</comment>
<feature type="chain" id="PRO_5009201239" description="DUF2799 domain-containing protein" evidence="2">
    <location>
        <begin position="23"/>
        <end position="181"/>
    </location>
</feature>
<feature type="coiled-coil region" evidence="1">
    <location>
        <begin position="125"/>
        <end position="175"/>
    </location>
</feature>